<dbReference type="EMBL" id="DXBE01000044">
    <property type="protein sequence ID" value="HIZ69383.1"/>
    <property type="molecule type" value="Genomic_DNA"/>
</dbReference>
<proteinExistence type="predicted"/>
<dbReference type="PROSITE" id="PS51257">
    <property type="entry name" value="PROKAR_LIPOPROTEIN"/>
    <property type="match status" value="1"/>
</dbReference>
<keyword evidence="1" id="KW-0732">Signal</keyword>
<evidence type="ECO:0000313" key="2">
    <source>
        <dbReference type="EMBL" id="HIZ69383.1"/>
    </source>
</evidence>
<protein>
    <submittedName>
        <fullName evidence="2">Helix-hairpin-helix domain-containing protein</fullName>
    </submittedName>
</protein>
<reference evidence="2" key="2">
    <citation type="submission" date="2021-04" db="EMBL/GenBank/DDBJ databases">
        <authorList>
            <person name="Gilroy R."/>
        </authorList>
    </citation>
    <scope>NUCLEOTIDE SEQUENCE</scope>
    <source>
        <strain evidence="2">ChiHecec3B27-8219</strain>
    </source>
</reference>
<reference evidence="2" key="1">
    <citation type="journal article" date="2021" name="PeerJ">
        <title>Extensive microbial diversity within the chicken gut microbiome revealed by metagenomics and culture.</title>
        <authorList>
            <person name="Gilroy R."/>
            <person name="Ravi A."/>
            <person name="Getino M."/>
            <person name="Pursley I."/>
            <person name="Horton D.L."/>
            <person name="Alikhan N.F."/>
            <person name="Baker D."/>
            <person name="Gharbi K."/>
            <person name="Hall N."/>
            <person name="Watson M."/>
            <person name="Adriaenssens E.M."/>
            <person name="Foster-Nyarko E."/>
            <person name="Jarju S."/>
            <person name="Secka A."/>
            <person name="Antonio M."/>
            <person name="Oren A."/>
            <person name="Chaudhuri R.R."/>
            <person name="La Ragione R."/>
            <person name="Hildebrand F."/>
            <person name="Pallen M.J."/>
        </authorList>
    </citation>
    <scope>NUCLEOTIDE SEQUENCE</scope>
    <source>
        <strain evidence="2">ChiHecec3B27-8219</strain>
    </source>
</reference>
<organism evidence="2 3">
    <name type="scientific">Candidatus Prevotella avicola</name>
    <dbReference type="NCBI Taxonomy" id="2838738"/>
    <lineage>
        <taxon>Bacteria</taxon>
        <taxon>Pseudomonadati</taxon>
        <taxon>Bacteroidota</taxon>
        <taxon>Bacteroidia</taxon>
        <taxon>Bacteroidales</taxon>
        <taxon>Prevotellaceae</taxon>
        <taxon>Prevotella</taxon>
    </lineage>
</organism>
<dbReference type="Proteomes" id="UP000824055">
    <property type="component" value="Unassembled WGS sequence"/>
</dbReference>
<sequence>MRKRILLIALALFALGCMAQGTKNWEEYLNELSDMEDMDNVSWEQYHDILAEYAEQPMNINTATREDLERLPFLGNQQIEDIQAYIYQYGKMESLGELAMIRSLNWYQRKLLECFTYAGSVPQRSYPTLKNILRHGKHEVVAAAKIPFYNRKGDIEGYRGYKYKHWWRYKFHYGDYAQAGLLGSQDAGEPFFSNANNLGYDFYSFYFQVRKLGALKNLTLGRYRLRFGMGLVINNDFGLGKTNTLTTLGRNGNAIRVHSSRSSGNFLQGGAATVTPLKGLDLTAFFSYRKIDATLNSDGQSIATILTDGYHRTDTELAKKGNSSQTLAGANLNYTLGGFHVGVTGLYTKFDKPLLPKKTSLYRRYYPEGNGFWNVSADYGYASHRLSFSGETATGDCKALATINTLSYLLTEELSLVALQRFFSYKYYSLFSNTFSEGSDAQDESGIYLGASWTPSSKFNLMGYADIAYFPWPKYMASAASHAFDSMVSATYHPGDFSFFFRYRYKMKERDNADKTALEYRKEHRTRLSAAYAGTRFTAKTQYDASLSQFDGNSFGWMVTQQMGYTYRWLRVDGTFGYFHTADYASRVYTYEAGTLYTLNFTSFYGEGIRYAARLRAELGEHWLIIAKLGITDYFDRDHISSGYQQINQSSQTDLDIQVRWKF</sequence>
<comment type="caution">
    <text evidence="2">The sequence shown here is derived from an EMBL/GenBank/DDBJ whole genome shotgun (WGS) entry which is preliminary data.</text>
</comment>
<dbReference type="SUPFAM" id="SSF47781">
    <property type="entry name" value="RuvA domain 2-like"/>
    <property type="match status" value="1"/>
</dbReference>
<dbReference type="InterPro" id="IPR010994">
    <property type="entry name" value="RuvA_2-like"/>
</dbReference>
<evidence type="ECO:0000313" key="3">
    <source>
        <dbReference type="Proteomes" id="UP000824055"/>
    </source>
</evidence>
<evidence type="ECO:0000256" key="1">
    <source>
        <dbReference type="SAM" id="SignalP"/>
    </source>
</evidence>
<feature type="chain" id="PRO_5039128944" evidence="1">
    <location>
        <begin position="20"/>
        <end position="663"/>
    </location>
</feature>
<feature type="signal peptide" evidence="1">
    <location>
        <begin position="1"/>
        <end position="19"/>
    </location>
</feature>
<gene>
    <name evidence="2" type="ORF">H9966_05795</name>
</gene>
<dbReference type="AlphaFoldDB" id="A0A9D2JWM7"/>
<accession>A0A9D2JWM7</accession>
<name>A0A9D2JWM7_9BACT</name>